<dbReference type="EMBL" id="JANKHG010000014">
    <property type="protein sequence ID" value="MCR2745798.1"/>
    <property type="molecule type" value="Genomic_DNA"/>
</dbReference>
<evidence type="ECO:0000256" key="1">
    <source>
        <dbReference type="SAM" id="SignalP"/>
    </source>
</evidence>
<sequence length="295" mass="31789">MCRTLWRFALFCQFIGMSLGAANADIPLAVEDILTDQGRYRFELSGTYSNSDQTGLFAGEPLLLQTGPTSFVLIPTQIGQVQNNADTLVGSLGLRYGLSARTEITSRASYLFTESRQMSGMGFNSQSDSYIADAWLGVSHQFKTDDTTPAILGFGELALYENRGSDSSNLKSTLIGLTAYKAIDPVVFAVTAAYRASASRHENGANVKPGAIWTISPTVIFAANDRVSLSTAFQWTARLADSVNGQFQFARRTQTSLVLGVGYGLQEGSSINLSLKTNTSGGQGADLRLSWLQTL</sequence>
<organism evidence="2 3">
    <name type="scientific">Limnobacter parvus</name>
    <dbReference type="NCBI Taxonomy" id="2939690"/>
    <lineage>
        <taxon>Bacteria</taxon>
        <taxon>Pseudomonadati</taxon>
        <taxon>Pseudomonadota</taxon>
        <taxon>Betaproteobacteria</taxon>
        <taxon>Burkholderiales</taxon>
        <taxon>Burkholderiaceae</taxon>
        <taxon>Limnobacter</taxon>
    </lineage>
</organism>
<reference evidence="2" key="1">
    <citation type="submission" date="2022-07" db="EMBL/GenBank/DDBJ databases">
        <authorList>
            <person name="Xamxidin M."/>
        </authorList>
    </citation>
    <scope>NUCLEOTIDE SEQUENCE</scope>
    <source>
        <strain evidence="2">YS8-69</strain>
    </source>
</reference>
<feature type="signal peptide" evidence="1">
    <location>
        <begin position="1"/>
        <end position="24"/>
    </location>
</feature>
<protein>
    <recommendedName>
        <fullName evidence="4">Transporter</fullName>
    </recommendedName>
</protein>
<dbReference type="RefSeq" id="WP_257511030.1">
    <property type="nucleotide sequence ID" value="NZ_JANKHG010000014.1"/>
</dbReference>
<dbReference type="Proteomes" id="UP001165267">
    <property type="component" value="Unassembled WGS sequence"/>
</dbReference>
<keyword evidence="1" id="KW-0732">Signal</keyword>
<gene>
    <name evidence="2" type="ORF">NSP04_03960</name>
</gene>
<evidence type="ECO:0008006" key="4">
    <source>
        <dbReference type="Google" id="ProtNLM"/>
    </source>
</evidence>
<comment type="caution">
    <text evidence="2">The sequence shown here is derived from an EMBL/GenBank/DDBJ whole genome shotgun (WGS) entry which is preliminary data.</text>
</comment>
<keyword evidence="3" id="KW-1185">Reference proteome</keyword>
<proteinExistence type="predicted"/>
<name>A0ABT1XEU2_9BURK</name>
<feature type="chain" id="PRO_5047293577" description="Transporter" evidence="1">
    <location>
        <begin position="25"/>
        <end position="295"/>
    </location>
</feature>
<evidence type="ECO:0000313" key="2">
    <source>
        <dbReference type="EMBL" id="MCR2745798.1"/>
    </source>
</evidence>
<evidence type="ECO:0000313" key="3">
    <source>
        <dbReference type="Proteomes" id="UP001165267"/>
    </source>
</evidence>
<dbReference type="SUPFAM" id="SSF56935">
    <property type="entry name" value="Porins"/>
    <property type="match status" value="1"/>
</dbReference>
<accession>A0ABT1XEU2</accession>